<sequence>MIASLTACLLALESEGDAAKAAKERIKQQLLFSNSLLCTLELSEKACDRSIWAFRRNERWFEGTVPQFAYGALQISCGAANAWASTCGVGWPKSFAIVCRPWCTTPNCAPVDSRASESSPQIGTPSRVSVSSATGLTRAECAKVIVENLHTADGAEQEKSLLAKPKERLSFKTDTSPPAERKK</sequence>
<feature type="compositionally biased region" description="Basic and acidic residues" evidence="1">
    <location>
        <begin position="156"/>
        <end position="171"/>
    </location>
</feature>
<gene>
    <name evidence="3" type="ORF">HPB51_002134</name>
</gene>
<dbReference type="Proteomes" id="UP000821866">
    <property type="component" value="Chromosome 10"/>
</dbReference>
<keyword evidence="2" id="KW-0732">Signal</keyword>
<dbReference type="EMBL" id="JABSTU010000002">
    <property type="protein sequence ID" value="KAH8036596.1"/>
    <property type="molecule type" value="Genomic_DNA"/>
</dbReference>
<evidence type="ECO:0000256" key="1">
    <source>
        <dbReference type="SAM" id="MobiDB-lite"/>
    </source>
</evidence>
<evidence type="ECO:0000313" key="3">
    <source>
        <dbReference type="EMBL" id="KAH8036596.1"/>
    </source>
</evidence>
<evidence type="ECO:0000256" key="2">
    <source>
        <dbReference type="SAM" id="SignalP"/>
    </source>
</evidence>
<feature type="chain" id="PRO_5039929961" evidence="2">
    <location>
        <begin position="19"/>
        <end position="183"/>
    </location>
</feature>
<dbReference type="AlphaFoldDB" id="A0A9J6EQY6"/>
<keyword evidence="4" id="KW-1185">Reference proteome</keyword>
<organism evidence="3 4">
    <name type="scientific">Rhipicephalus microplus</name>
    <name type="common">Cattle tick</name>
    <name type="synonym">Boophilus microplus</name>
    <dbReference type="NCBI Taxonomy" id="6941"/>
    <lineage>
        <taxon>Eukaryota</taxon>
        <taxon>Metazoa</taxon>
        <taxon>Ecdysozoa</taxon>
        <taxon>Arthropoda</taxon>
        <taxon>Chelicerata</taxon>
        <taxon>Arachnida</taxon>
        <taxon>Acari</taxon>
        <taxon>Parasitiformes</taxon>
        <taxon>Ixodida</taxon>
        <taxon>Ixodoidea</taxon>
        <taxon>Ixodidae</taxon>
        <taxon>Rhipicephalinae</taxon>
        <taxon>Rhipicephalus</taxon>
        <taxon>Boophilus</taxon>
    </lineage>
</organism>
<dbReference type="VEuPathDB" id="VectorBase:LOC119167017"/>
<evidence type="ECO:0000313" key="4">
    <source>
        <dbReference type="Proteomes" id="UP000821866"/>
    </source>
</evidence>
<comment type="caution">
    <text evidence="3">The sequence shown here is derived from an EMBL/GenBank/DDBJ whole genome shotgun (WGS) entry which is preliminary data.</text>
</comment>
<reference evidence="3" key="2">
    <citation type="submission" date="2021-09" db="EMBL/GenBank/DDBJ databases">
        <authorList>
            <person name="Jia N."/>
            <person name="Wang J."/>
            <person name="Shi W."/>
            <person name="Du L."/>
            <person name="Sun Y."/>
            <person name="Zhan W."/>
            <person name="Jiang J."/>
            <person name="Wang Q."/>
            <person name="Zhang B."/>
            <person name="Ji P."/>
            <person name="Sakyi L.B."/>
            <person name="Cui X."/>
            <person name="Yuan T."/>
            <person name="Jiang B."/>
            <person name="Yang W."/>
            <person name="Lam T.T.-Y."/>
            <person name="Chang Q."/>
            <person name="Ding S."/>
            <person name="Wang X."/>
            <person name="Zhu J."/>
            <person name="Ruan X."/>
            <person name="Zhao L."/>
            <person name="Wei J."/>
            <person name="Que T."/>
            <person name="Du C."/>
            <person name="Cheng J."/>
            <person name="Dai P."/>
            <person name="Han X."/>
            <person name="Huang E."/>
            <person name="Gao Y."/>
            <person name="Liu J."/>
            <person name="Shao H."/>
            <person name="Ye R."/>
            <person name="Li L."/>
            <person name="Wei W."/>
            <person name="Wang X."/>
            <person name="Wang C."/>
            <person name="Huo Q."/>
            <person name="Li W."/>
            <person name="Guo W."/>
            <person name="Chen H."/>
            <person name="Chen S."/>
            <person name="Zhou L."/>
            <person name="Zhou L."/>
            <person name="Ni X."/>
            <person name="Tian J."/>
            <person name="Zhou Y."/>
            <person name="Sheng Y."/>
            <person name="Liu T."/>
            <person name="Pan Y."/>
            <person name="Xia L."/>
            <person name="Li J."/>
            <person name="Zhao F."/>
            <person name="Cao W."/>
        </authorList>
    </citation>
    <scope>NUCLEOTIDE SEQUENCE</scope>
    <source>
        <strain evidence="3">Rmic-2018</strain>
        <tissue evidence="3">Larvae</tissue>
    </source>
</reference>
<name>A0A9J6EQY6_RHIMP</name>
<protein>
    <submittedName>
        <fullName evidence="3">Uncharacterized protein</fullName>
    </submittedName>
</protein>
<proteinExistence type="predicted"/>
<feature type="region of interest" description="Disordered" evidence="1">
    <location>
        <begin position="156"/>
        <end position="183"/>
    </location>
</feature>
<feature type="signal peptide" evidence="2">
    <location>
        <begin position="1"/>
        <end position="18"/>
    </location>
</feature>
<reference evidence="3" key="1">
    <citation type="journal article" date="2020" name="Cell">
        <title>Large-Scale Comparative Analyses of Tick Genomes Elucidate Their Genetic Diversity and Vector Capacities.</title>
        <authorList>
            <consortium name="Tick Genome and Microbiome Consortium (TIGMIC)"/>
            <person name="Jia N."/>
            <person name="Wang J."/>
            <person name="Shi W."/>
            <person name="Du L."/>
            <person name="Sun Y."/>
            <person name="Zhan W."/>
            <person name="Jiang J.F."/>
            <person name="Wang Q."/>
            <person name="Zhang B."/>
            <person name="Ji P."/>
            <person name="Bell-Sakyi L."/>
            <person name="Cui X.M."/>
            <person name="Yuan T.T."/>
            <person name="Jiang B.G."/>
            <person name="Yang W.F."/>
            <person name="Lam T.T."/>
            <person name="Chang Q.C."/>
            <person name="Ding S.J."/>
            <person name="Wang X.J."/>
            <person name="Zhu J.G."/>
            <person name="Ruan X.D."/>
            <person name="Zhao L."/>
            <person name="Wei J.T."/>
            <person name="Ye R.Z."/>
            <person name="Que T.C."/>
            <person name="Du C.H."/>
            <person name="Zhou Y.H."/>
            <person name="Cheng J.X."/>
            <person name="Dai P.F."/>
            <person name="Guo W.B."/>
            <person name="Han X.H."/>
            <person name="Huang E.J."/>
            <person name="Li L.F."/>
            <person name="Wei W."/>
            <person name="Gao Y.C."/>
            <person name="Liu J.Z."/>
            <person name="Shao H.Z."/>
            <person name="Wang X."/>
            <person name="Wang C.C."/>
            <person name="Yang T.C."/>
            <person name="Huo Q.B."/>
            <person name="Li W."/>
            <person name="Chen H.Y."/>
            <person name="Chen S.E."/>
            <person name="Zhou L.G."/>
            <person name="Ni X.B."/>
            <person name="Tian J.H."/>
            <person name="Sheng Y."/>
            <person name="Liu T."/>
            <person name="Pan Y.S."/>
            <person name="Xia L.Y."/>
            <person name="Li J."/>
            <person name="Zhao F."/>
            <person name="Cao W.C."/>
        </authorList>
    </citation>
    <scope>NUCLEOTIDE SEQUENCE</scope>
    <source>
        <strain evidence="3">Rmic-2018</strain>
    </source>
</reference>
<accession>A0A9J6EQY6</accession>